<evidence type="ECO:0000313" key="2">
    <source>
        <dbReference type="EMBL" id="GCB86759.1"/>
    </source>
</evidence>
<accession>A0A401QMX2</accession>
<feature type="non-terminal residue" evidence="2">
    <location>
        <position position="58"/>
    </location>
</feature>
<feature type="region of interest" description="Disordered" evidence="1">
    <location>
        <begin position="1"/>
        <end position="58"/>
    </location>
</feature>
<name>A0A401QMX2_SCYTO</name>
<evidence type="ECO:0000313" key="3">
    <source>
        <dbReference type="Proteomes" id="UP000288216"/>
    </source>
</evidence>
<keyword evidence="3" id="KW-1185">Reference proteome</keyword>
<sequence>MDPLRVAEGKKLPGLVSHRERQPADHSAETHPAQREREEDPETDSSIGNREMRTQRQT</sequence>
<gene>
    <name evidence="2" type="ORF">scyTo_0027433</name>
</gene>
<reference evidence="2 3" key="1">
    <citation type="journal article" date="2018" name="Nat. Ecol. Evol.">
        <title>Shark genomes provide insights into elasmobranch evolution and the origin of vertebrates.</title>
        <authorList>
            <person name="Hara Y"/>
            <person name="Yamaguchi K"/>
            <person name="Onimaru K"/>
            <person name="Kadota M"/>
            <person name="Koyanagi M"/>
            <person name="Keeley SD"/>
            <person name="Tatsumi K"/>
            <person name="Tanaka K"/>
            <person name="Motone F"/>
            <person name="Kageyama Y"/>
            <person name="Nozu R"/>
            <person name="Adachi N"/>
            <person name="Nishimura O"/>
            <person name="Nakagawa R"/>
            <person name="Tanegashima C"/>
            <person name="Kiyatake I"/>
            <person name="Matsumoto R"/>
            <person name="Murakumo K"/>
            <person name="Nishida K"/>
            <person name="Terakita A"/>
            <person name="Kuratani S"/>
            <person name="Sato K"/>
            <person name="Hyodo S Kuraku.S."/>
        </authorList>
    </citation>
    <scope>NUCLEOTIDE SEQUENCE [LARGE SCALE GENOMIC DNA]</scope>
</reference>
<feature type="compositionally biased region" description="Basic and acidic residues" evidence="1">
    <location>
        <begin position="1"/>
        <end position="38"/>
    </location>
</feature>
<proteinExistence type="predicted"/>
<organism evidence="2 3">
    <name type="scientific">Scyliorhinus torazame</name>
    <name type="common">Cloudy catshark</name>
    <name type="synonym">Catulus torazame</name>
    <dbReference type="NCBI Taxonomy" id="75743"/>
    <lineage>
        <taxon>Eukaryota</taxon>
        <taxon>Metazoa</taxon>
        <taxon>Chordata</taxon>
        <taxon>Craniata</taxon>
        <taxon>Vertebrata</taxon>
        <taxon>Chondrichthyes</taxon>
        <taxon>Elasmobranchii</taxon>
        <taxon>Galeomorphii</taxon>
        <taxon>Galeoidea</taxon>
        <taxon>Carcharhiniformes</taxon>
        <taxon>Scyliorhinidae</taxon>
        <taxon>Scyliorhinus</taxon>
    </lineage>
</organism>
<dbReference type="AlphaFoldDB" id="A0A401QMX2"/>
<protein>
    <submittedName>
        <fullName evidence="2">Uncharacterized protein</fullName>
    </submittedName>
</protein>
<dbReference type="Proteomes" id="UP000288216">
    <property type="component" value="Unassembled WGS sequence"/>
</dbReference>
<comment type="caution">
    <text evidence="2">The sequence shown here is derived from an EMBL/GenBank/DDBJ whole genome shotgun (WGS) entry which is preliminary data.</text>
</comment>
<evidence type="ECO:0000256" key="1">
    <source>
        <dbReference type="SAM" id="MobiDB-lite"/>
    </source>
</evidence>
<dbReference type="EMBL" id="BFAA01340493">
    <property type="protein sequence ID" value="GCB86759.1"/>
    <property type="molecule type" value="Genomic_DNA"/>
</dbReference>